<evidence type="ECO:0000313" key="6">
    <source>
        <dbReference type="Proteomes" id="UP000184474"/>
    </source>
</evidence>
<dbReference type="EMBL" id="FRAA01000006">
    <property type="protein sequence ID" value="SHK58499.1"/>
    <property type="molecule type" value="Genomic_DNA"/>
</dbReference>
<dbReference type="STRING" id="156994.SAMN04488028_106115"/>
<dbReference type="Proteomes" id="UP000184474">
    <property type="component" value="Unassembled WGS sequence"/>
</dbReference>
<evidence type="ECO:0000256" key="2">
    <source>
        <dbReference type="SAM" id="Phobius"/>
    </source>
</evidence>
<dbReference type="Pfam" id="PF19904">
    <property type="entry name" value="DUF6377"/>
    <property type="match status" value="1"/>
</dbReference>
<evidence type="ECO:0000313" key="5">
    <source>
        <dbReference type="EMBL" id="SHK58499.1"/>
    </source>
</evidence>
<keyword evidence="1" id="KW-0175">Coiled coil</keyword>
<keyword evidence="2" id="KW-1133">Transmembrane helix</keyword>
<keyword evidence="2" id="KW-0812">Transmembrane</keyword>
<dbReference type="RefSeq" id="WP_073123808.1">
    <property type="nucleotide sequence ID" value="NZ_FRAA01000006.1"/>
</dbReference>
<feature type="signal peptide" evidence="3">
    <location>
        <begin position="1"/>
        <end position="19"/>
    </location>
</feature>
<evidence type="ECO:0000256" key="3">
    <source>
        <dbReference type="SAM" id="SignalP"/>
    </source>
</evidence>
<gene>
    <name evidence="5" type="ORF">SAMN04488028_106115</name>
</gene>
<feature type="domain" description="DUF6377" evidence="4">
    <location>
        <begin position="255"/>
        <end position="509"/>
    </location>
</feature>
<organism evidence="5 6">
    <name type="scientific">Reichenbachiella agariperforans</name>
    <dbReference type="NCBI Taxonomy" id="156994"/>
    <lineage>
        <taxon>Bacteria</taxon>
        <taxon>Pseudomonadati</taxon>
        <taxon>Bacteroidota</taxon>
        <taxon>Cytophagia</taxon>
        <taxon>Cytophagales</taxon>
        <taxon>Reichenbachiellaceae</taxon>
        <taxon>Reichenbachiella</taxon>
    </lineage>
</organism>
<dbReference type="AlphaFoldDB" id="A0A1M6TNM3"/>
<sequence length="556" mass="65070">MHRLLGLMLLLVVSNGVFAAKLDSLLDVLDQELAKRPLYEERRELKINSIKSLMDDPTLTEADRYHIDVQLIREYAAYNFDSALAYIKRNLEIGSRLHNAAFEGQSELYLAKLLAHSGSYMEAIEILQKVAPDKLDEYSLKMYYVVYRKVYEDLHFYSRIESNIVMYREKLDSYTDSLLRHVDEGSDLYLDIQEKEYRDSRQMEKCLEINTRRMQMVEMATAGYSLVAFQRSLIHQINGNREEQKVYLALSAISDIRAAIKDNASLTQLAQLLYEDHQIERAYRYIKFSFQDAEFFNSRLRFIEISNIFPLITAAYQKRIDQQNTKLRYMLLLISLLSVGLAVMVFMIFRQVKKVRKGRNDLSRANLSLQKLNDELKYANDQLNSLNGQLVETDSIKEQYIANFLNICSDFIDKLDNYRRMVRKMITSRKFEELLQTTSSPELIDRELKQFYATFDSTFLNIYPDFVNRVNELLLEDERIELKSGELLNTELRIFALIRLGIHDSSQISKLLRYSVNTIYNYRVKVKNKSAGPREEFEEQIMKISALVRGAGSENN</sequence>
<reference evidence="6" key="1">
    <citation type="submission" date="2016-11" db="EMBL/GenBank/DDBJ databases">
        <authorList>
            <person name="Varghese N."/>
            <person name="Submissions S."/>
        </authorList>
    </citation>
    <scope>NUCLEOTIDE SEQUENCE [LARGE SCALE GENOMIC DNA]</scope>
    <source>
        <strain evidence="6">DSM 26134</strain>
    </source>
</reference>
<evidence type="ECO:0000256" key="1">
    <source>
        <dbReference type="SAM" id="Coils"/>
    </source>
</evidence>
<feature type="coiled-coil region" evidence="1">
    <location>
        <begin position="355"/>
        <end position="389"/>
    </location>
</feature>
<keyword evidence="3" id="KW-0732">Signal</keyword>
<accession>A0A1M6TNM3</accession>
<keyword evidence="6" id="KW-1185">Reference proteome</keyword>
<feature type="transmembrane region" description="Helical" evidence="2">
    <location>
        <begin position="329"/>
        <end position="349"/>
    </location>
</feature>
<dbReference type="InterPro" id="IPR045957">
    <property type="entry name" value="DUF6377"/>
</dbReference>
<protein>
    <recommendedName>
        <fullName evidence="4">DUF6377 domain-containing protein</fullName>
    </recommendedName>
</protein>
<feature type="chain" id="PRO_5013133389" description="DUF6377 domain-containing protein" evidence="3">
    <location>
        <begin position="20"/>
        <end position="556"/>
    </location>
</feature>
<name>A0A1M6TNM3_REIAG</name>
<keyword evidence="2" id="KW-0472">Membrane</keyword>
<proteinExistence type="predicted"/>
<evidence type="ECO:0000259" key="4">
    <source>
        <dbReference type="Pfam" id="PF19904"/>
    </source>
</evidence>